<evidence type="ECO:0000256" key="1">
    <source>
        <dbReference type="SAM" id="SignalP"/>
    </source>
</evidence>
<dbReference type="AlphaFoldDB" id="A0A7S2ACM5"/>
<evidence type="ECO:0000313" key="2">
    <source>
        <dbReference type="EMBL" id="CAD9363754.1"/>
    </source>
</evidence>
<organism evidence="2">
    <name type="scientific">Alexandrium andersonii</name>
    <dbReference type="NCBI Taxonomy" id="327968"/>
    <lineage>
        <taxon>Eukaryota</taxon>
        <taxon>Sar</taxon>
        <taxon>Alveolata</taxon>
        <taxon>Dinophyceae</taxon>
        <taxon>Gonyaulacales</taxon>
        <taxon>Pyrocystaceae</taxon>
        <taxon>Alexandrium</taxon>
    </lineage>
</organism>
<accession>A0A7S2ACM5</accession>
<gene>
    <name evidence="2" type="ORF">AAND1436_LOCUS212</name>
</gene>
<feature type="chain" id="PRO_5031448490" evidence="1">
    <location>
        <begin position="20"/>
        <end position="101"/>
    </location>
</feature>
<proteinExistence type="predicted"/>
<feature type="signal peptide" evidence="1">
    <location>
        <begin position="1"/>
        <end position="19"/>
    </location>
</feature>
<sequence length="101" mass="10872">MQRLFSLALVFSLAAEAAAIRARAAEKHEPHGVPYACRPKCAPCKDTCYQDCLDFLSGWDTVTRAECLSCTAAGNGGCTMEVAQTCVDCVMDFIKHPPSTP</sequence>
<name>A0A7S2ACM5_9DINO</name>
<dbReference type="EMBL" id="HBGQ01000426">
    <property type="protein sequence ID" value="CAD9363754.1"/>
    <property type="molecule type" value="Transcribed_RNA"/>
</dbReference>
<keyword evidence="1" id="KW-0732">Signal</keyword>
<protein>
    <submittedName>
        <fullName evidence="2">Uncharacterized protein</fullName>
    </submittedName>
</protein>
<reference evidence="2" key="1">
    <citation type="submission" date="2021-01" db="EMBL/GenBank/DDBJ databases">
        <authorList>
            <person name="Corre E."/>
            <person name="Pelletier E."/>
            <person name="Niang G."/>
            <person name="Scheremetjew M."/>
            <person name="Finn R."/>
            <person name="Kale V."/>
            <person name="Holt S."/>
            <person name="Cochrane G."/>
            <person name="Meng A."/>
            <person name="Brown T."/>
            <person name="Cohen L."/>
        </authorList>
    </citation>
    <scope>NUCLEOTIDE SEQUENCE</scope>
    <source>
        <strain evidence="2">CCMP2222</strain>
    </source>
</reference>